<evidence type="ECO:0000256" key="7">
    <source>
        <dbReference type="RuleBase" id="RU003345"/>
    </source>
</evidence>
<evidence type="ECO:0000256" key="4">
    <source>
        <dbReference type="PIRNR" id="PIRNR036492"/>
    </source>
</evidence>
<organism evidence="9 10">
    <name type="scientific">Legionella erythra</name>
    <dbReference type="NCBI Taxonomy" id="448"/>
    <lineage>
        <taxon>Bacteria</taxon>
        <taxon>Pseudomonadati</taxon>
        <taxon>Pseudomonadota</taxon>
        <taxon>Gammaproteobacteria</taxon>
        <taxon>Legionellales</taxon>
        <taxon>Legionellaceae</taxon>
        <taxon>Legionella</taxon>
    </lineage>
</organism>
<reference evidence="9 10" key="1">
    <citation type="submission" date="2015-11" db="EMBL/GenBank/DDBJ databases">
        <title>Genomic analysis of 38 Legionella species identifies large and diverse effector repertoires.</title>
        <authorList>
            <person name="Burstein D."/>
            <person name="Amaro F."/>
            <person name="Zusman T."/>
            <person name="Lifshitz Z."/>
            <person name="Cohen O."/>
            <person name="Gilbert J.A."/>
            <person name="Pupko T."/>
            <person name="Shuman H.A."/>
            <person name="Segal G."/>
        </authorList>
    </citation>
    <scope>NUCLEOTIDE SEQUENCE [LARGE SCALE GENOMIC DNA]</scope>
    <source>
        <strain evidence="9 10">SE-32A-C8</strain>
    </source>
</reference>
<dbReference type="PROSITE" id="PS00070">
    <property type="entry name" value="ALDEHYDE_DEHYDR_CYS"/>
    <property type="match status" value="1"/>
</dbReference>
<dbReference type="AlphaFoldDB" id="A0A0W0TRS1"/>
<dbReference type="InterPro" id="IPR012394">
    <property type="entry name" value="Aldehyde_DH_NAD(P)"/>
</dbReference>
<dbReference type="EMBL" id="LNYA01000023">
    <property type="protein sequence ID" value="KTC98123.1"/>
    <property type="molecule type" value="Genomic_DNA"/>
</dbReference>
<accession>A0A0W0TRS1</accession>
<dbReference type="InterPro" id="IPR015590">
    <property type="entry name" value="Aldehyde_DH_dom"/>
</dbReference>
<dbReference type="PANTHER" id="PTHR43570:SF20">
    <property type="entry name" value="ALDEHYDE DEHYDROGENASE ALDX-RELATED"/>
    <property type="match status" value="1"/>
</dbReference>
<evidence type="ECO:0000256" key="5">
    <source>
        <dbReference type="PIRSR" id="PIRSR036492-1"/>
    </source>
</evidence>
<sequence>MAGMNMGLNVAFTEFMHEYSNNPYPSVSKRRDMLKQLKNMLKANGEELAAAIQADYCHRSKTESLFLEIYPSIKAIDYCLSHLRSWTKPRKKRVSWHFWPASAYVLPQPVGVVGIIVPWNYPVFLSIVPLAYALAAGNRVLVKMSELSSELGQVMQRLISSLPTVSQFVKIIDGDVEVGRAFSSLPFGHLLFTGSTQVGRAVMASASKHLTPVTLELGGKSPAILSDGMNPAYLPRLFMGKLFNAGQTCIAPDYLLVPAGLESYIESRFAEFINRHYPNLMANDNYTGIISLAHKQRLQELVDDARQKGARVVQFGQEIETVQKIPVYLIFNVNSNMKVMHEEIFGPILPIMTYEKLADAIHFINSMPNPLALYYFGDDKDELKRLEYGTLSGALTINDTLMHVAIDDLPFGGVGQSGFGQYHGQEGFDRFSQLKPVFKKKRIATAAWLYPPYGKLIHWYLRYIAGINLGRNNE</sequence>
<dbReference type="InterPro" id="IPR016161">
    <property type="entry name" value="Ald_DH/histidinol_DH"/>
</dbReference>
<evidence type="ECO:0000256" key="1">
    <source>
        <dbReference type="ARBA" id="ARBA00009986"/>
    </source>
</evidence>
<evidence type="ECO:0000313" key="10">
    <source>
        <dbReference type="Proteomes" id="UP000054773"/>
    </source>
</evidence>
<dbReference type="PROSITE" id="PS00687">
    <property type="entry name" value="ALDEHYDE_DEHYDR_GLU"/>
    <property type="match status" value="1"/>
</dbReference>
<dbReference type="InterPro" id="IPR016163">
    <property type="entry name" value="Ald_DH_C"/>
</dbReference>
<dbReference type="CDD" id="cd07133">
    <property type="entry name" value="ALDH_CALDH_CalB"/>
    <property type="match status" value="1"/>
</dbReference>
<protein>
    <recommendedName>
        <fullName evidence="4">Aldehyde dehydrogenase</fullName>
    </recommendedName>
</protein>
<dbReference type="InterPro" id="IPR016160">
    <property type="entry name" value="Ald_DH_CS_CYS"/>
</dbReference>
<dbReference type="InterPro" id="IPR016162">
    <property type="entry name" value="Ald_DH_N"/>
</dbReference>
<dbReference type="InterPro" id="IPR029510">
    <property type="entry name" value="Ald_DH_CS_GLU"/>
</dbReference>
<feature type="domain" description="Aldehyde dehydrogenase" evidence="8">
    <location>
        <begin position="26"/>
        <end position="436"/>
    </location>
</feature>
<gene>
    <name evidence="9" type="ORF">Lery_1177</name>
</gene>
<dbReference type="PIRSF" id="PIRSF036492">
    <property type="entry name" value="ALDH"/>
    <property type="match status" value="1"/>
</dbReference>
<comment type="caution">
    <text evidence="9">The sequence shown here is derived from an EMBL/GenBank/DDBJ whole genome shotgun (WGS) entry which is preliminary data.</text>
</comment>
<dbReference type="PATRIC" id="fig|448.7.peg.1231"/>
<dbReference type="Proteomes" id="UP000054773">
    <property type="component" value="Unassembled WGS sequence"/>
</dbReference>
<evidence type="ECO:0000256" key="6">
    <source>
        <dbReference type="PROSITE-ProRule" id="PRU10007"/>
    </source>
</evidence>
<keyword evidence="3" id="KW-0520">NAD</keyword>
<evidence type="ECO:0000256" key="2">
    <source>
        <dbReference type="ARBA" id="ARBA00023002"/>
    </source>
</evidence>
<evidence type="ECO:0000313" key="9">
    <source>
        <dbReference type="EMBL" id="KTC98123.1"/>
    </source>
</evidence>
<proteinExistence type="inferred from homology"/>
<dbReference type="GO" id="GO:0004029">
    <property type="term" value="F:aldehyde dehydrogenase (NAD+) activity"/>
    <property type="evidence" value="ECO:0007669"/>
    <property type="project" value="TreeGrafter"/>
</dbReference>
<name>A0A0W0TRS1_LEGER</name>
<dbReference type="Gene3D" id="3.40.309.10">
    <property type="entry name" value="Aldehyde Dehydrogenase, Chain A, domain 2"/>
    <property type="match status" value="1"/>
</dbReference>
<keyword evidence="2 4" id="KW-0560">Oxidoreductase</keyword>
<keyword evidence="10" id="KW-1185">Reference proteome</keyword>
<dbReference type="SUPFAM" id="SSF53720">
    <property type="entry name" value="ALDH-like"/>
    <property type="match status" value="1"/>
</dbReference>
<evidence type="ECO:0000259" key="8">
    <source>
        <dbReference type="Pfam" id="PF00171"/>
    </source>
</evidence>
<dbReference type="Pfam" id="PF00171">
    <property type="entry name" value="Aldedh"/>
    <property type="match status" value="1"/>
</dbReference>
<feature type="active site" evidence="5">
    <location>
        <position position="249"/>
    </location>
</feature>
<dbReference type="STRING" id="448.Lery_1177"/>
<evidence type="ECO:0000256" key="3">
    <source>
        <dbReference type="ARBA" id="ARBA00023027"/>
    </source>
</evidence>
<dbReference type="GO" id="GO:0005737">
    <property type="term" value="C:cytoplasm"/>
    <property type="evidence" value="ECO:0007669"/>
    <property type="project" value="TreeGrafter"/>
</dbReference>
<dbReference type="GO" id="GO:0006081">
    <property type="term" value="P:aldehyde metabolic process"/>
    <property type="evidence" value="ECO:0007669"/>
    <property type="project" value="InterPro"/>
</dbReference>
<feature type="active site" evidence="5 6">
    <location>
        <position position="216"/>
    </location>
</feature>
<dbReference type="PANTHER" id="PTHR43570">
    <property type="entry name" value="ALDEHYDE DEHYDROGENASE"/>
    <property type="match status" value="1"/>
</dbReference>
<comment type="similarity">
    <text evidence="1 4 7">Belongs to the aldehyde dehydrogenase family.</text>
</comment>
<dbReference type="Gene3D" id="3.40.605.10">
    <property type="entry name" value="Aldehyde Dehydrogenase, Chain A, domain 1"/>
    <property type="match status" value="1"/>
</dbReference>